<gene>
    <name evidence="2" type="ORF">C7I55_21200</name>
</gene>
<sequence>MQQAFPGAMLVTDPAFRAFAAIAGVLFPPQIGRMRILDVDELSPTEAAERTPHLVDGERVYAGFASATGLILFTELRILLVQREHLLQEKIETASYPWRQLRHFAITDASEGSRSVLRIWLADEQQPLHLRANPGTDLAALQRLLAARLA</sequence>
<organism evidence="2 3">
    <name type="scientific">Allosphingosinicella deserti</name>
    <dbReference type="NCBI Taxonomy" id="2116704"/>
    <lineage>
        <taxon>Bacteria</taxon>
        <taxon>Pseudomonadati</taxon>
        <taxon>Pseudomonadota</taxon>
        <taxon>Alphaproteobacteria</taxon>
        <taxon>Sphingomonadales</taxon>
        <taxon>Sphingomonadaceae</taxon>
        <taxon>Allosphingosinicella</taxon>
    </lineage>
</organism>
<dbReference type="EMBL" id="PXYI01000008">
    <property type="protein sequence ID" value="PSJ37596.1"/>
    <property type="molecule type" value="Genomic_DNA"/>
</dbReference>
<reference evidence="2 3" key="1">
    <citation type="submission" date="2018-03" db="EMBL/GenBank/DDBJ databases">
        <title>The draft genome of Sphingosinicella sp. GL-C-18.</title>
        <authorList>
            <person name="Liu L."/>
            <person name="Li L."/>
            <person name="Liang L."/>
            <person name="Zhang X."/>
            <person name="Wang T."/>
        </authorList>
    </citation>
    <scope>NUCLEOTIDE SEQUENCE [LARGE SCALE GENOMIC DNA]</scope>
    <source>
        <strain evidence="2 3">GL-C-18</strain>
    </source>
</reference>
<dbReference type="InterPro" id="IPR012544">
    <property type="entry name" value="PHb"/>
</dbReference>
<comment type="caution">
    <text evidence="2">The sequence shown here is derived from an EMBL/GenBank/DDBJ whole genome shotgun (WGS) entry which is preliminary data.</text>
</comment>
<dbReference type="AlphaFoldDB" id="A0A2P7QI43"/>
<dbReference type="SUPFAM" id="SSF50729">
    <property type="entry name" value="PH domain-like"/>
    <property type="match status" value="1"/>
</dbReference>
<evidence type="ECO:0000313" key="2">
    <source>
        <dbReference type="EMBL" id="PSJ37596.1"/>
    </source>
</evidence>
<evidence type="ECO:0000259" key="1">
    <source>
        <dbReference type="Pfam" id="PF08000"/>
    </source>
</evidence>
<name>A0A2P7QI43_9SPHN</name>
<feature type="domain" description="Bacterial Pleckstrin homology" evidence="1">
    <location>
        <begin position="48"/>
        <end position="147"/>
    </location>
</feature>
<keyword evidence="3" id="KW-1185">Reference proteome</keyword>
<proteinExistence type="predicted"/>
<protein>
    <recommendedName>
        <fullName evidence="1">Bacterial Pleckstrin homology domain-containing protein</fullName>
    </recommendedName>
</protein>
<evidence type="ECO:0000313" key="3">
    <source>
        <dbReference type="Proteomes" id="UP000241167"/>
    </source>
</evidence>
<dbReference type="InterPro" id="IPR037063">
    <property type="entry name" value="PHb_sf"/>
</dbReference>
<dbReference type="Proteomes" id="UP000241167">
    <property type="component" value="Unassembled WGS sequence"/>
</dbReference>
<accession>A0A2P7QI43</accession>
<dbReference type="Pfam" id="PF08000">
    <property type="entry name" value="bPH_1"/>
    <property type="match status" value="1"/>
</dbReference>
<dbReference type="Gene3D" id="2.30.29.50">
    <property type="entry name" value="Bacterial Pleckstrin homology domain"/>
    <property type="match status" value="1"/>
</dbReference>